<reference evidence="4" key="2">
    <citation type="submission" date="2019-09" db="UniProtKB">
        <authorList>
            <consortium name="WormBaseParasite"/>
        </authorList>
    </citation>
    <scope>IDENTIFICATION</scope>
</reference>
<evidence type="ECO:0000313" key="2">
    <source>
        <dbReference type="EMBL" id="VDO95202.1"/>
    </source>
</evidence>
<protein>
    <submittedName>
        <fullName evidence="4">V-SNARE coiled-coil homology domain-containing protein</fullName>
    </submittedName>
</protein>
<name>A0A3P8DG90_HELPZ</name>
<reference evidence="2 3" key="1">
    <citation type="submission" date="2018-11" db="EMBL/GenBank/DDBJ databases">
        <authorList>
            <consortium name="Pathogen Informatics"/>
        </authorList>
    </citation>
    <scope>NUCLEOTIDE SEQUENCE [LARGE SCALE GENOMIC DNA]</scope>
</reference>
<accession>A0A3P8DG90</accession>
<dbReference type="Proteomes" id="UP000050761">
    <property type="component" value="Unassembled WGS sequence"/>
</dbReference>
<evidence type="ECO:0000256" key="1">
    <source>
        <dbReference type="SAM" id="MobiDB-lite"/>
    </source>
</evidence>
<keyword evidence="3" id="KW-1185">Reference proteome</keyword>
<evidence type="ECO:0000313" key="3">
    <source>
        <dbReference type="Proteomes" id="UP000050761"/>
    </source>
</evidence>
<dbReference type="AlphaFoldDB" id="A0A3P8DG90"/>
<dbReference type="OrthoDB" id="5800514at2759"/>
<gene>
    <name evidence="2" type="ORF">HPBE_LOCUS13182</name>
</gene>
<organism evidence="2">
    <name type="scientific">Heligmosomoides polygyrus</name>
    <name type="common">Parasitic roundworm</name>
    <dbReference type="NCBI Taxonomy" id="6339"/>
    <lineage>
        <taxon>Eukaryota</taxon>
        <taxon>Metazoa</taxon>
        <taxon>Ecdysozoa</taxon>
        <taxon>Nematoda</taxon>
        <taxon>Chromadorea</taxon>
        <taxon>Rhabditida</taxon>
        <taxon>Rhabditina</taxon>
        <taxon>Rhabditomorpha</taxon>
        <taxon>Strongyloidea</taxon>
        <taxon>Heligmosomidae</taxon>
        <taxon>Heligmosomoides</taxon>
    </lineage>
</organism>
<proteinExistence type="predicted"/>
<evidence type="ECO:0000313" key="4">
    <source>
        <dbReference type="WBParaSite" id="HPBE_0001318101-mRNA-1"/>
    </source>
</evidence>
<feature type="region of interest" description="Disordered" evidence="1">
    <location>
        <begin position="138"/>
        <end position="161"/>
    </location>
</feature>
<dbReference type="EMBL" id="UZAH01027810">
    <property type="protein sequence ID" value="VDO95202.1"/>
    <property type="molecule type" value="Genomic_DNA"/>
</dbReference>
<sequence>MDELLAIIVIVILCCVMFFAWLVSMATCPDAMVSFLSGSRNDSSYSSSHESKELINRCDDDQEMVKSVSSVYLQLNSQRKMSDKKLSVVPEADEQEMVKSVSSVYLQLNSQRKMSDKKLSVVPEADEQLTVQSTIHSMRPSILRAPSQPDQKKSPDVANMV</sequence>
<dbReference type="WBParaSite" id="HPBE_0001318101-mRNA-1">
    <property type="protein sequence ID" value="HPBE_0001318101-mRNA-1"/>
    <property type="gene ID" value="HPBE_0001318101"/>
</dbReference>